<keyword evidence="6" id="KW-0769">Symport</keyword>
<keyword evidence="9" id="KW-1185">Reference proteome</keyword>
<dbReference type="PANTHER" id="PTHR11958:SF63">
    <property type="entry name" value="AMINO ACID TRANSPORTER"/>
    <property type="match status" value="1"/>
</dbReference>
<keyword evidence="4 6" id="KW-1133">Transmembrane helix</keyword>
<dbReference type="EMBL" id="KB008073">
    <property type="protein sequence ID" value="ELR14027.1"/>
    <property type="molecule type" value="Genomic_DNA"/>
</dbReference>
<reference evidence="8 9" key="1">
    <citation type="journal article" date="2013" name="Genome Biol.">
        <title>Genome of Acanthamoeba castellanii highlights extensive lateral gene transfer and early evolution of tyrosine kinase signaling.</title>
        <authorList>
            <person name="Clarke M."/>
            <person name="Lohan A.J."/>
            <person name="Liu B."/>
            <person name="Lagkouvardos I."/>
            <person name="Roy S."/>
            <person name="Zafar N."/>
            <person name="Bertelli C."/>
            <person name="Schilde C."/>
            <person name="Kianianmomeni A."/>
            <person name="Burglin T.R."/>
            <person name="Frech C."/>
            <person name="Turcotte B."/>
            <person name="Kopec K.O."/>
            <person name="Synnott J.M."/>
            <person name="Choo C."/>
            <person name="Paponov I."/>
            <person name="Finkler A."/>
            <person name="Soon Heng Tan C."/>
            <person name="Hutchins A.P."/>
            <person name="Weinmeier T."/>
            <person name="Rattei T."/>
            <person name="Chu J.S."/>
            <person name="Gimenez G."/>
            <person name="Irimia M."/>
            <person name="Rigden D.J."/>
            <person name="Fitzpatrick D.A."/>
            <person name="Lorenzo-Morales J."/>
            <person name="Bateman A."/>
            <person name="Chiu C.H."/>
            <person name="Tang P."/>
            <person name="Hegemann P."/>
            <person name="Fromm H."/>
            <person name="Raoult D."/>
            <person name="Greub G."/>
            <person name="Miranda-Saavedra D."/>
            <person name="Chen N."/>
            <person name="Nash P."/>
            <person name="Ginger M.L."/>
            <person name="Horn M."/>
            <person name="Schaap P."/>
            <person name="Caler L."/>
            <person name="Loftus B."/>
        </authorList>
    </citation>
    <scope>NUCLEOTIDE SEQUENCE [LARGE SCALE GENOMIC DNA]</scope>
    <source>
        <strain evidence="8 9">Neff</strain>
    </source>
</reference>
<dbReference type="STRING" id="1257118.L8GLZ8"/>
<evidence type="ECO:0000313" key="9">
    <source>
        <dbReference type="Proteomes" id="UP000011083"/>
    </source>
</evidence>
<name>L8GLZ8_ACACF</name>
<feature type="region of interest" description="Disordered" evidence="7">
    <location>
        <begin position="481"/>
        <end position="504"/>
    </location>
</feature>
<keyword evidence="5 6" id="KW-0472">Membrane</keyword>
<evidence type="ECO:0000256" key="6">
    <source>
        <dbReference type="RuleBase" id="RU361216"/>
    </source>
</evidence>
<evidence type="ECO:0000256" key="2">
    <source>
        <dbReference type="ARBA" id="ARBA00022448"/>
    </source>
</evidence>
<evidence type="ECO:0000256" key="1">
    <source>
        <dbReference type="ARBA" id="ARBA00004141"/>
    </source>
</evidence>
<dbReference type="GO" id="GO:0016020">
    <property type="term" value="C:membrane"/>
    <property type="evidence" value="ECO:0007669"/>
    <property type="project" value="UniProtKB-SubCell"/>
</dbReference>
<accession>L8GLZ8</accession>
<feature type="transmembrane region" description="Helical" evidence="6">
    <location>
        <begin position="291"/>
        <end position="316"/>
    </location>
</feature>
<dbReference type="AlphaFoldDB" id="L8GLZ8"/>
<sequence>MYGSGEERLATRDRRPRSTSIGQLPPEDMLGGSNDDSAQLLPSLADERRQRRAAHWWGRLLNSIDRPDAKGGHGNLLLYLTILGAAVGLVAGWAASVTGPSKTTMELLGFPGEILLSMLRALVVPLIMSSIVVGITSLGSASNMGHLSLRALLYYGLTTIVSAIFGIFWVLLIQPGTYAEVPTDGSVPNAPQKTPLESILDIIRSLFPPNLFKAAVDMNVLGIITFSVALGVVLIMMGDKGHPLIDFFNSFNEAIMRIVGLVIWCVPIGICSLIIAKLGHDGNFWAKLEQLSVFVVTVVLGLGFHMFVFLPCVYAFIVRKNPFVALLIALGTASSSATLPVTIKCCEENNGISQRVARFVLPLGATMNMNGTALYEAVACIFMAQALGVELSFGQIVITALTATLAAIGAAGIPEAGLVTLIMVLTAVGLPLEGIGLLFSIDWFLDRLRTTVNVYGDAVGAAIVDHWEAKKFEDLELDDPFADSSSSSKEGSGSSSTIGEEDSGVMTPIFSSERVYPRYQTTPSMCVMVPFRKEFAEELARVANNPNIARNLRDSFPHPYTLQDAHA</sequence>
<evidence type="ECO:0000256" key="3">
    <source>
        <dbReference type="ARBA" id="ARBA00022692"/>
    </source>
</evidence>
<dbReference type="GeneID" id="14914584"/>
<protein>
    <recommendedName>
        <fullName evidence="6">Amino acid transporter</fullName>
    </recommendedName>
</protein>
<dbReference type="InterPro" id="IPR001991">
    <property type="entry name" value="Na-dicarboxylate_symporter"/>
</dbReference>
<feature type="compositionally biased region" description="Low complexity" evidence="7">
    <location>
        <begin position="484"/>
        <end position="498"/>
    </location>
</feature>
<evidence type="ECO:0000256" key="7">
    <source>
        <dbReference type="SAM" id="MobiDB-lite"/>
    </source>
</evidence>
<dbReference type="Proteomes" id="UP000011083">
    <property type="component" value="Unassembled WGS sequence"/>
</dbReference>
<dbReference type="Gene3D" id="1.10.3860.10">
    <property type="entry name" value="Sodium:dicarboxylate symporter"/>
    <property type="match status" value="1"/>
</dbReference>
<feature type="transmembrane region" description="Helical" evidence="6">
    <location>
        <begin position="218"/>
        <end position="237"/>
    </location>
</feature>
<dbReference type="GO" id="GO:0015293">
    <property type="term" value="F:symporter activity"/>
    <property type="evidence" value="ECO:0007669"/>
    <property type="project" value="UniProtKB-UniRule"/>
</dbReference>
<comment type="subcellular location">
    <subcellularLocation>
        <location evidence="1 6">Membrane</location>
        <topology evidence="1 6">Multi-pass membrane protein</topology>
    </subcellularLocation>
</comment>
<dbReference type="InterPro" id="IPR050746">
    <property type="entry name" value="DAACS"/>
</dbReference>
<dbReference type="SUPFAM" id="SSF118215">
    <property type="entry name" value="Proton glutamate symport protein"/>
    <property type="match status" value="1"/>
</dbReference>
<dbReference type="PANTHER" id="PTHR11958">
    <property type="entry name" value="SODIUM/DICARBOXYLATE SYMPORTER-RELATED"/>
    <property type="match status" value="1"/>
</dbReference>
<feature type="region of interest" description="Disordered" evidence="7">
    <location>
        <begin position="1"/>
        <end position="37"/>
    </location>
</feature>
<feature type="transmembrane region" description="Helical" evidence="6">
    <location>
        <begin position="114"/>
        <end position="139"/>
    </location>
</feature>
<evidence type="ECO:0000256" key="4">
    <source>
        <dbReference type="ARBA" id="ARBA00022989"/>
    </source>
</evidence>
<dbReference type="KEGG" id="acan:ACA1_366390"/>
<feature type="compositionally biased region" description="Basic and acidic residues" evidence="7">
    <location>
        <begin position="1"/>
        <end position="13"/>
    </location>
</feature>
<evidence type="ECO:0000313" key="8">
    <source>
        <dbReference type="EMBL" id="ELR14027.1"/>
    </source>
</evidence>
<dbReference type="OrthoDB" id="5877963at2759"/>
<feature type="transmembrane region" description="Helical" evidence="6">
    <location>
        <begin position="151"/>
        <end position="172"/>
    </location>
</feature>
<evidence type="ECO:0000256" key="5">
    <source>
        <dbReference type="ARBA" id="ARBA00023136"/>
    </source>
</evidence>
<dbReference type="Pfam" id="PF00375">
    <property type="entry name" value="SDF"/>
    <property type="match status" value="1"/>
</dbReference>
<dbReference type="InterPro" id="IPR036458">
    <property type="entry name" value="Na:dicarbo_symporter_sf"/>
</dbReference>
<proteinExistence type="inferred from homology"/>
<feature type="transmembrane region" description="Helical" evidence="6">
    <location>
        <begin position="419"/>
        <end position="439"/>
    </location>
</feature>
<gene>
    <name evidence="8" type="ORF">ACA1_366390</name>
</gene>
<feature type="transmembrane region" description="Helical" evidence="6">
    <location>
        <begin position="396"/>
        <end position="413"/>
    </location>
</feature>
<dbReference type="VEuPathDB" id="AmoebaDB:ACA1_366390"/>
<feature type="transmembrane region" description="Helical" evidence="6">
    <location>
        <begin position="258"/>
        <end position="279"/>
    </location>
</feature>
<keyword evidence="2 6" id="KW-0813">Transport</keyword>
<feature type="transmembrane region" description="Helical" evidence="6">
    <location>
        <begin position="76"/>
        <end position="94"/>
    </location>
</feature>
<dbReference type="OMA" id="VGTFYAT"/>
<comment type="similarity">
    <text evidence="6">Belongs to the dicarboxylate/amino acid:cation symporter (DAACS) (TC 2.A.23) family.</text>
</comment>
<dbReference type="RefSeq" id="XP_004336040.1">
    <property type="nucleotide sequence ID" value="XM_004335992.1"/>
</dbReference>
<dbReference type="PRINTS" id="PR00173">
    <property type="entry name" value="EDTRNSPORT"/>
</dbReference>
<organism evidence="8 9">
    <name type="scientific">Acanthamoeba castellanii (strain ATCC 30010 / Neff)</name>
    <dbReference type="NCBI Taxonomy" id="1257118"/>
    <lineage>
        <taxon>Eukaryota</taxon>
        <taxon>Amoebozoa</taxon>
        <taxon>Discosea</taxon>
        <taxon>Longamoebia</taxon>
        <taxon>Centramoebida</taxon>
        <taxon>Acanthamoebidae</taxon>
        <taxon>Acanthamoeba</taxon>
    </lineage>
</organism>
<keyword evidence="3 6" id="KW-0812">Transmembrane</keyword>